<proteinExistence type="predicted"/>
<accession>A0A9Q1K5S9</accession>
<dbReference type="AlphaFoldDB" id="A0A9Q1K5S9"/>
<comment type="caution">
    <text evidence="1">The sequence shown here is derived from an EMBL/GenBank/DDBJ whole genome shotgun (WGS) entry which is preliminary data.</text>
</comment>
<gene>
    <name evidence="1" type="ORF">Cgig2_006392</name>
</gene>
<dbReference type="EMBL" id="JAKOGI010000308">
    <property type="protein sequence ID" value="KAJ8437288.1"/>
    <property type="molecule type" value="Genomic_DNA"/>
</dbReference>
<dbReference type="Proteomes" id="UP001153076">
    <property type="component" value="Unassembled WGS sequence"/>
</dbReference>
<keyword evidence="2" id="KW-1185">Reference proteome</keyword>
<organism evidence="1 2">
    <name type="scientific">Carnegiea gigantea</name>
    <dbReference type="NCBI Taxonomy" id="171969"/>
    <lineage>
        <taxon>Eukaryota</taxon>
        <taxon>Viridiplantae</taxon>
        <taxon>Streptophyta</taxon>
        <taxon>Embryophyta</taxon>
        <taxon>Tracheophyta</taxon>
        <taxon>Spermatophyta</taxon>
        <taxon>Magnoliopsida</taxon>
        <taxon>eudicotyledons</taxon>
        <taxon>Gunneridae</taxon>
        <taxon>Pentapetalae</taxon>
        <taxon>Caryophyllales</taxon>
        <taxon>Cactineae</taxon>
        <taxon>Cactaceae</taxon>
        <taxon>Cactoideae</taxon>
        <taxon>Echinocereeae</taxon>
        <taxon>Carnegiea</taxon>
    </lineage>
</organism>
<sequence>MSFILGRYFLLRSLPVSKGESISRASSAQDKRKANGKKHHKRRILNTLRIIFTYEEASSGKEKLEKLVERFPITQLAPITLRLFPCLQYPSYERGNRPQTVVLRHIILEVVGCPYFLCSLLPKGIVDGLPVVLIWEIPQPASQRTKRKSYFQLLLNSRHVALLIVEAIPPKLPGLAGSPLNRTDLAESKARAG</sequence>
<reference evidence="1" key="1">
    <citation type="submission" date="2022-04" db="EMBL/GenBank/DDBJ databases">
        <title>Carnegiea gigantea Genome sequencing and assembly v2.</title>
        <authorList>
            <person name="Copetti D."/>
            <person name="Sanderson M.J."/>
            <person name="Burquez A."/>
            <person name="Wojciechowski M.F."/>
        </authorList>
    </citation>
    <scope>NUCLEOTIDE SEQUENCE</scope>
    <source>
        <strain evidence="1">SGP5-SGP5p</strain>
        <tissue evidence="1">Aerial part</tissue>
    </source>
</reference>
<evidence type="ECO:0000313" key="2">
    <source>
        <dbReference type="Proteomes" id="UP001153076"/>
    </source>
</evidence>
<protein>
    <submittedName>
        <fullName evidence="1">Uncharacterized protein</fullName>
    </submittedName>
</protein>
<evidence type="ECO:0000313" key="1">
    <source>
        <dbReference type="EMBL" id="KAJ8437288.1"/>
    </source>
</evidence>
<name>A0A9Q1K5S9_9CARY</name>